<protein>
    <recommendedName>
        <fullName evidence="2">UPF0102 protein SAMN05421644_11257</fullName>
    </recommendedName>
</protein>
<name>A0A1H3EDA9_ALLWA</name>
<dbReference type="AlphaFoldDB" id="A0A1H3EDA9"/>
<dbReference type="NCBIfam" id="NF009154">
    <property type="entry name" value="PRK12497.3-3"/>
    <property type="match status" value="1"/>
</dbReference>
<keyword evidence="4" id="KW-1185">Reference proteome</keyword>
<dbReference type="SUPFAM" id="SSF52980">
    <property type="entry name" value="Restriction endonuclease-like"/>
    <property type="match status" value="1"/>
</dbReference>
<accession>A0A1H3EDA9</accession>
<evidence type="ECO:0000256" key="2">
    <source>
        <dbReference type="HAMAP-Rule" id="MF_00048"/>
    </source>
</evidence>
<proteinExistence type="inferred from homology"/>
<dbReference type="InterPro" id="IPR011335">
    <property type="entry name" value="Restrct_endonuc-II-like"/>
</dbReference>
<dbReference type="Gene3D" id="3.40.1350.10">
    <property type="match status" value="1"/>
</dbReference>
<dbReference type="OrthoDB" id="9794876at2"/>
<dbReference type="InterPro" id="IPR011856">
    <property type="entry name" value="tRNA_endonuc-like_dom_sf"/>
</dbReference>
<evidence type="ECO:0000313" key="3">
    <source>
        <dbReference type="EMBL" id="SDX76617.1"/>
    </source>
</evidence>
<dbReference type="NCBIfam" id="TIGR00252">
    <property type="entry name" value="YraN family protein"/>
    <property type="match status" value="1"/>
</dbReference>
<keyword evidence="3" id="KW-0255">Endonuclease</keyword>
<organism evidence="3 4">
    <name type="scientific">Allochromatium warmingii</name>
    <name type="common">Chromatium warmingii</name>
    <dbReference type="NCBI Taxonomy" id="61595"/>
    <lineage>
        <taxon>Bacteria</taxon>
        <taxon>Pseudomonadati</taxon>
        <taxon>Pseudomonadota</taxon>
        <taxon>Gammaproteobacteria</taxon>
        <taxon>Chromatiales</taxon>
        <taxon>Chromatiaceae</taxon>
        <taxon>Allochromatium</taxon>
    </lineage>
</organism>
<evidence type="ECO:0000313" key="4">
    <source>
        <dbReference type="Proteomes" id="UP000198672"/>
    </source>
</evidence>
<dbReference type="Pfam" id="PF02021">
    <property type="entry name" value="UPF0102"/>
    <property type="match status" value="1"/>
</dbReference>
<dbReference type="GO" id="GO:0003676">
    <property type="term" value="F:nucleic acid binding"/>
    <property type="evidence" value="ECO:0007669"/>
    <property type="project" value="InterPro"/>
</dbReference>
<dbReference type="NCBIfam" id="NF009150">
    <property type="entry name" value="PRK12497.1-3"/>
    <property type="match status" value="1"/>
</dbReference>
<dbReference type="InterPro" id="IPR003509">
    <property type="entry name" value="UPF0102_YraN-like"/>
</dbReference>
<dbReference type="Proteomes" id="UP000198672">
    <property type="component" value="Unassembled WGS sequence"/>
</dbReference>
<sequence length="125" mass="14175">MSTPSSRRRPRPNSAAIGAAKERLAEAFLIERGLTPLARNYRCRGGEIDLVMRDAQTLVFVEVRYRRSAQFGTAAATVDARKQQRLIQAAQQYLQQHPTALACRFDVVAIDGQDRIEWIRQAFML</sequence>
<dbReference type="EMBL" id="FNOW01000012">
    <property type="protein sequence ID" value="SDX76617.1"/>
    <property type="molecule type" value="Genomic_DNA"/>
</dbReference>
<dbReference type="CDD" id="cd20736">
    <property type="entry name" value="PoNe_Nuclease"/>
    <property type="match status" value="1"/>
</dbReference>
<keyword evidence="3" id="KW-0378">Hydrolase</keyword>
<evidence type="ECO:0000256" key="1">
    <source>
        <dbReference type="ARBA" id="ARBA00006738"/>
    </source>
</evidence>
<dbReference type="STRING" id="61595.SAMN05421644_11257"/>
<gene>
    <name evidence="3" type="ORF">SAMN05421644_11257</name>
</gene>
<dbReference type="PANTHER" id="PTHR34039">
    <property type="entry name" value="UPF0102 PROTEIN YRAN"/>
    <property type="match status" value="1"/>
</dbReference>
<comment type="similarity">
    <text evidence="1 2">Belongs to the UPF0102 family.</text>
</comment>
<dbReference type="HAMAP" id="MF_00048">
    <property type="entry name" value="UPF0102"/>
    <property type="match status" value="1"/>
</dbReference>
<dbReference type="GO" id="GO:0004519">
    <property type="term" value="F:endonuclease activity"/>
    <property type="evidence" value="ECO:0007669"/>
    <property type="project" value="UniProtKB-KW"/>
</dbReference>
<dbReference type="PANTHER" id="PTHR34039:SF1">
    <property type="entry name" value="UPF0102 PROTEIN YRAN"/>
    <property type="match status" value="1"/>
</dbReference>
<dbReference type="RefSeq" id="WP_091332893.1">
    <property type="nucleotide sequence ID" value="NZ_FNOW01000012.1"/>
</dbReference>
<reference evidence="4" key="1">
    <citation type="submission" date="2016-10" db="EMBL/GenBank/DDBJ databases">
        <authorList>
            <person name="Varghese N."/>
            <person name="Submissions S."/>
        </authorList>
    </citation>
    <scope>NUCLEOTIDE SEQUENCE [LARGE SCALE GENOMIC DNA]</scope>
    <source>
        <strain evidence="4">DSM 173</strain>
    </source>
</reference>
<keyword evidence="3" id="KW-0540">Nuclease</keyword>